<evidence type="ECO:0000313" key="3">
    <source>
        <dbReference type="EMBL" id="TNJ63034.1"/>
    </source>
</evidence>
<gene>
    <name evidence="3" type="ORF">FE784_27520</name>
</gene>
<feature type="domain" description="Tyr recombinase" evidence="2">
    <location>
        <begin position="1"/>
        <end position="67"/>
    </location>
</feature>
<dbReference type="AlphaFoldDB" id="A0A5C4T1X0"/>
<dbReference type="GO" id="GO:0006310">
    <property type="term" value="P:DNA recombination"/>
    <property type="evidence" value="ECO:0007669"/>
    <property type="project" value="UniProtKB-KW"/>
</dbReference>
<dbReference type="InterPro" id="IPR011010">
    <property type="entry name" value="DNA_brk_join_enz"/>
</dbReference>
<dbReference type="OrthoDB" id="107900at2"/>
<comment type="caution">
    <text evidence="3">The sequence shown here is derived from an EMBL/GenBank/DDBJ whole genome shotgun (WGS) entry which is preliminary data.</text>
</comment>
<dbReference type="Proteomes" id="UP000307943">
    <property type="component" value="Unassembled WGS sequence"/>
</dbReference>
<dbReference type="EMBL" id="VDCQ01000049">
    <property type="protein sequence ID" value="TNJ63034.1"/>
    <property type="molecule type" value="Genomic_DNA"/>
</dbReference>
<accession>A0A5C4T1X0</accession>
<evidence type="ECO:0000259" key="2">
    <source>
        <dbReference type="PROSITE" id="PS51898"/>
    </source>
</evidence>
<dbReference type="InterPro" id="IPR013762">
    <property type="entry name" value="Integrase-like_cat_sf"/>
</dbReference>
<evidence type="ECO:0000313" key="4">
    <source>
        <dbReference type="Proteomes" id="UP000307943"/>
    </source>
</evidence>
<dbReference type="SUPFAM" id="SSF56349">
    <property type="entry name" value="DNA breaking-rejoining enzymes"/>
    <property type="match status" value="1"/>
</dbReference>
<dbReference type="InterPro" id="IPR002104">
    <property type="entry name" value="Integrase_catalytic"/>
</dbReference>
<proteinExistence type="predicted"/>
<keyword evidence="1" id="KW-0233">DNA recombination</keyword>
<name>A0A5C4T1X0_9BACL</name>
<dbReference type="Gene3D" id="1.10.443.10">
    <property type="entry name" value="Intergrase catalytic core"/>
    <property type="match status" value="1"/>
</dbReference>
<protein>
    <recommendedName>
        <fullName evidence="2">Tyr recombinase domain-containing protein</fullName>
    </recommendedName>
</protein>
<dbReference type="GO" id="GO:0003677">
    <property type="term" value="F:DNA binding"/>
    <property type="evidence" value="ECO:0007669"/>
    <property type="project" value="InterPro"/>
</dbReference>
<reference evidence="3 4" key="1">
    <citation type="submission" date="2019-05" db="EMBL/GenBank/DDBJ databases">
        <title>We sequenced the genome of Paenibacillus hemerocallicola KCTC 33185 for further insight into its adaptation and study the phylogeny of Paenibacillus.</title>
        <authorList>
            <person name="Narsing Rao M.P."/>
        </authorList>
    </citation>
    <scope>NUCLEOTIDE SEQUENCE [LARGE SCALE GENOMIC DNA]</scope>
    <source>
        <strain evidence="3 4">KCTC 33185</strain>
    </source>
</reference>
<evidence type="ECO:0000256" key="1">
    <source>
        <dbReference type="ARBA" id="ARBA00023172"/>
    </source>
</evidence>
<dbReference type="Pfam" id="PF00589">
    <property type="entry name" value="Phage_integrase"/>
    <property type="match status" value="1"/>
</dbReference>
<dbReference type="GO" id="GO:0015074">
    <property type="term" value="P:DNA integration"/>
    <property type="evidence" value="ECO:0007669"/>
    <property type="project" value="InterPro"/>
</dbReference>
<dbReference type="PROSITE" id="PS51898">
    <property type="entry name" value="TYR_RECOMBINASE"/>
    <property type="match status" value="1"/>
</dbReference>
<organism evidence="3 4">
    <name type="scientific">Paenibacillus hemerocallicola</name>
    <dbReference type="NCBI Taxonomy" id="1172614"/>
    <lineage>
        <taxon>Bacteria</taxon>
        <taxon>Bacillati</taxon>
        <taxon>Bacillota</taxon>
        <taxon>Bacilli</taxon>
        <taxon>Bacillales</taxon>
        <taxon>Paenibacillaceae</taxon>
        <taxon>Paenibacillus</taxon>
    </lineage>
</organism>
<keyword evidence="4" id="KW-1185">Reference proteome</keyword>
<sequence>MIARYCESAKIKGIQCSCHTFRHTFAKNYLLNGGDVFTLKSIMGHTQIETTEMYVELFASDLQAQHEKFSPIEHLAEALHLLSESEVDGL</sequence>